<sequence>MAAQIIDGRAVSKKVRQRVAQQAAQLAERGIVPGLAVVIVGEDPASLVYVRNKKRACAEVGFYSAEYALPQQTTQAELIELVRKLNRDERIHGILVQLPLPPHIDQKAVIAAIDPHKDVDAFHPVNVGRIMIGDYAFLPCTPAGVMELIASTGVEVAGKECVVIGRSNIVGKPMAMLLLHQNATVTICHSRTRELAQVVRRADIVVSAVGRAGFVTADMVKPGAVVIDVGMNRDQNGKLCGDVDFAAVSQVASHITPVPGGVGPMTISMLLQNTLTAAEQAKDPQK</sequence>
<dbReference type="FunFam" id="3.40.50.10860:FF:000001">
    <property type="entry name" value="Bifunctional protein FolD"/>
    <property type="match status" value="1"/>
</dbReference>
<name>A0A1C6I1K3_9FIRM</name>
<dbReference type="PANTHER" id="PTHR48099">
    <property type="entry name" value="C-1-TETRAHYDROFOLATE SYNTHASE, CYTOPLASMIC-RELATED"/>
    <property type="match status" value="1"/>
</dbReference>
<dbReference type="PROSITE" id="PS00767">
    <property type="entry name" value="THF_DHG_CYH_2"/>
    <property type="match status" value="1"/>
</dbReference>
<proteinExistence type="inferred from homology"/>
<keyword evidence="5 12" id="KW-0378">Hydrolase</keyword>
<dbReference type="FunFam" id="3.40.50.720:FF:000094">
    <property type="entry name" value="Bifunctional protein FolD"/>
    <property type="match status" value="1"/>
</dbReference>
<keyword evidence="6 12" id="KW-0521">NADP</keyword>
<evidence type="ECO:0000256" key="2">
    <source>
        <dbReference type="ARBA" id="ARBA00022563"/>
    </source>
</evidence>
<dbReference type="PRINTS" id="PR00085">
    <property type="entry name" value="THFDHDRGNASE"/>
</dbReference>
<comment type="catalytic activity">
    <reaction evidence="11 12">
        <text>(6R)-5,10-methenyltetrahydrofolate + H2O = (6R)-10-formyltetrahydrofolate + H(+)</text>
        <dbReference type="Rhea" id="RHEA:23700"/>
        <dbReference type="ChEBI" id="CHEBI:15377"/>
        <dbReference type="ChEBI" id="CHEBI:15378"/>
        <dbReference type="ChEBI" id="CHEBI:57455"/>
        <dbReference type="ChEBI" id="CHEBI:195366"/>
        <dbReference type="EC" id="3.5.4.9"/>
    </reaction>
</comment>
<comment type="catalytic activity">
    <reaction evidence="12">
        <text>(6R)-5,10-methylene-5,6,7,8-tetrahydrofolate + NADP(+) = (6R)-5,10-methenyltetrahydrofolate + NADPH</text>
        <dbReference type="Rhea" id="RHEA:22812"/>
        <dbReference type="ChEBI" id="CHEBI:15636"/>
        <dbReference type="ChEBI" id="CHEBI:57455"/>
        <dbReference type="ChEBI" id="CHEBI:57783"/>
        <dbReference type="ChEBI" id="CHEBI:58349"/>
        <dbReference type="EC" id="1.5.1.5"/>
    </reaction>
</comment>
<evidence type="ECO:0000256" key="6">
    <source>
        <dbReference type="ARBA" id="ARBA00022857"/>
    </source>
</evidence>
<evidence type="ECO:0000256" key="9">
    <source>
        <dbReference type="ARBA" id="ARBA00023167"/>
    </source>
</evidence>
<feature type="domain" description="Tetrahydrofolate dehydrogenase/cyclohydrolase catalytic" evidence="13">
    <location>
        <begin position="6"/>
        <end position="120"/>
    </location>
</feature>
<dbReference type="InterPro" id="IPR046346">
    <property type="entry name" value="Aminoacid_DH-like_N_sf"/>
</dbReference>
<dbReference type="EMBL" id="FMHG01000001">
    <property type="protein sequence ID" value="SCJ63400.1"/>
    <property type="molecule type" value="Genomic_DNA"/>
</dbReference>
<dbReference type="UniPathway" id="UPA00193"/>
<dbReference type="PROSITE" id="PS00766">
    <property type="entry name" value="THF_DHG_CYH_1"/>
    <property type="match status" value="1"/>
</dbReference>
<comment type="similarity">
    <text evidence="12">Belongs to the tetrahydrofolate dehydrogenase/cyclohydrolase family.</text>
</comment>
<protein>
    <recommendedName>
        <fullName evidence="12">Bifunctional protein FolD</fullName>
    </recommendedName>
    <domain>
        <recommendedName>
            <fullName evidence="12">Methylenetetrahydrofolate dehydrogenase</fullName>
            <ecNumber evidence="12">1.5.1.5</ecNumber>
        </recommendedName>
    </domain>
    <domain>
        <recommendedName>
            <fullName evidence="12">Methenyltetrahydrofolate cyclohydrolase</fullName>
            <ecNumber evidence="12">3.5.4.9</ecNumber>
        </recommendedName>
    </domain>
</protein>
<dbReference type="PANTHER" id="PTHR48099:SF5">
    <property type="entry name" value="C-1-TETRAHYDROFOLATE SYNTHASE, CYTOPLASMIC"/>
    <property type="match status" value="1"/>
</dbReference>
<dbReference type="SUPFAM" id="SSF53223">
    <property type="entry name" value="Aminoacid dehydrogenase-like, N-terminal domain"/>
    <property type="match status" value="1"/>
</dbReference>
<dbReference type="InterPro" id="IPR000672">
    <property type="entry name" value="THF_DH/CycHdrlase"/>
</dbReference>
<reference evidence="15" key="1">
    <citation type="submission" date="2015-09" db="EMBL/GenBank/DDBJ databases">
        <authorList>
            <consortium name="Pathogen Informatics"/>
        </authorList>
    </citation>
    <scope>NUCLEOTIDE SEQUENCE</scope>
    <source>
        <strain evidence="15">2789STDY5834896</strain>
    </source>
</reference>
<keyword evidence="4 12" id="KW-0658">Purine biosynthesis</keyword>
<evidence type="ECO:0000256" key="5">
    <source>
        <dbReference type="ARBA" id="ARBA00022801"/>
    </source>
</evidence>
<dbReference type="EC" id="1.5.1.5" evidence="12"/>
<keyword evidence="9 12" id="KW-0486">Methionine biosynthesis</keyword>
<accession>A0A1C6I1K3</accession>
<dbReference type="GO" id="GO:0004477">
    <property type="term" value="F:methenyltetrahydrofolate cyclohydrolase activity"/>
    <property type="evidence" value="ECO:0007669"/>
    <property type="project" value="UniProtKB-UniRule"/>
</dbReference>
<dbReference type="NCBIfam" id="NF010783">
    <property type="entry name" value="PRK14186.1"/>
    <property type="match status" value="1"/>
</dbReference>
<keyword evidence="2 12" id="KW-0554">One-carbon metabolism</keyword>
<evidence type="ECO:0000259" key="13">
    <source>
        <dbReference type="Pfam" id="PF00763"/>
    </source>
</evidence>
<keyword evidence="10 12" id="KW-0511">Multifunctional enzyme</keyword>
<dbReference type="EC" id="3.5.4.9" evidence="12"/>
<gene>
    <name evidence="12 15" type="primary">folD</name>
    <name evidence="15" type="ORF">SAMEA3545359_01157</name>
</gene>
<dbReference type="InterPro" id="IPR020631">
    <property type="entry name" value="THF_DH/CycHdrlase_NAD-bd_dom"/>
</dbReference>
<evidence type="ECO:0000256" key="12">
    <source>
        <dbReference type="HAMAP-Rule" id="MF_01576"/>
    </source>
</evidence>
<dbReference type="InterPro" id="IPR020867">
    <property type="entry name" value="THF_DH/CycHdrlase_CS"/>
</dbReference>
<dbReference type="GO" id="GO:0000105">
    <property type="term" value="P:L-histidine biosynthetic process"/>
    <property type="evidence" value="ECO:0007669"/>
    <property type="project" value="UniProtKB-KW"/>
</dbReference>
<evidence type="ECO:0000313" key="15">
    <source>
        <dbReference type="EMBL" id="SCJ63400.1"/>
    </source>
</evidence>
<comment type="pathway">
    <text evidence="1 12">One-carbon metabolism; tetrahydrofolate interconversion.</text>
</comment>
<dbReference type="GO" id="GO:0006164">
    <property type="term" value="P:purine nucleotide biosynthetic process"/>
    <property type="evidence" value="ECO:0007669"/>
    <property type="project" value="UniProtKB-KW"/>
</dbReference>
<feature type="domain" description="Tetrahydrofolate dehydrogenase/cyclohydrolase NAD(P)-binding" evidence="14">
    <location>
        <begin position="139"/>
        <end position="281"/>
    </location>
</feature>
<organism evidence="15">
    <name type="scientific">uncultured Anaerotruncus sp</name>
    <dbReference type="NCBI Taxonomy" id="905011"/>
    <lineage>
        <taxon>Bacteria</taxon>
        <taxon>Bacillati</taxon>
        <taxon>Bacillota</taxon>
        <taxon>Clostridia</taxon>
        <taxon>Eubacteriales</taxon>
        <taxon>Oscillospiraceae</taxon>
        <taxon>Anaerotruncus</taxon>
        <taxon>environmental samples</taxon>
    </lineage>
</organism>
<dbReference type="AlphaFoldDB" id="A0A1C6I1K3"/>
<dbReference type="Pfam" id="PF02882">
    <property type="entry name" value="THF_DHG_CYH_C"/>
    <property type="match status" value="1"/>
</dbReference>
<comment type="caution">
    <text evidence="12">Lacks conserved residue(s) required for the propagation of feature annotation.</text>
</comment>
<evidence type="ECO:0000256" key="1">
    <source>
        <dbReference type="ARBA" id="ARBA00004777"/>
    </source>
</evidence>
<dbReference type="NCBIfam" id="NF010785">
    <property type="entry name" value="PRK14188.1"/>
    <property type="match status" value="1"/>
</dbReference>
<evidence type="ECO:0000259" key="14">
    <source>
        <dbReference type="Pfam" id="PF02882"/>
    </source>
</evidence>
<dbReference type="Gene3D" id="3.40.50.10860">
    <property type="entry name" value="Leucine Dehydrogenase, chain A, domain 1"/>
    <property type="match status" value="1"/>
</dbReference>
<dbReference type="Pfam" id="PF00763">
    <property type="entry name" value="THF_DHG_CYH"/>
    <property type="match status" value="1"/>
</dbReference>
<dbReference type="GO" id="GO:0009086">
    <property type="term" value="P:methionine biosynthetic process"/>
    <property type="evidence" value="ECO:0007669"/>
    <property type="project" value="UniProtKB-KW"/>
</dbReference>
<keyword evidence="7 12" id="KW-0560">Oxidoreductase</keyword>
<dbReference type="SUPFAM" id="SSF51735">
    <property type="entry name" value="NAD(P)-binding Rossmann-fold domains"/>
    <property type="match status" value="1"/>
</dbReference>
<evidence type="ECO:0000256" key="8">
    <source>
        <dbReference type="ARBA" id="ARBA00023102"/>
    </source>
</evidence>
<dbReference type="GO" id="GO:0035999">
    <property type="term" value="P:tetrahydrofolate interconversion"/>
    <property type="evidence" value="ECO:0007669"/>
    <property type="project" value="UniProtKB-UniRule"/>
</dbReference>
<keyword evidence="3 12" id="KW-0028">Amino-acid biosynthesis</keyword>
<evidence type="ECO:0000256" key="4">
    <source>
        <dbReference type="ARBA" id="ARBA00022755"/>
    </source>
</evidence>
<feature type="binding site" evidence="12">
    <location>
        <begin position="165"/>
        <end position="167"/>
    </location>
    <ligand>
        <name>NADP(+)</name>
        <dbReference type="ChEBI" id="CHEBI:58349"/>
    </ligand>
</feature>
<dbReference type="CDD" id="cd01080">
    <property type="entry name" value="NAD_bind_m-THF_DH_Cyclohyd"/>
    <property type="match status" value="1"/>
</dbReference>
<evidence type="ECO:0000256" key="3">
    <source>
        <dbReference type="ARBA" id="ARBA00022605"/>
    </source>
</evidence>
<dbReference type="InterPro" id="IPR020630">
    <property type="entry name" value="THF_DH/CycHdrlase_cat_dom"/>
</dbReference>
<dbReference type="GO" id="GO:0005829">
    <property type="term" value="C:cytosol"/>
    <property type="evidence" value="ECO:0007669"/>
    <property type="project" value="TreeGrafter"/>
</dbReference>
<keyword evidence="8 12" id="KW-0368">Histidine biosynthesis</keyword>
<evidence type="ECO:0000256" key="11">
    <source>
        <dbReference type="ARBA" id="ARBA00036357"/>
    </source>
</evidence>
<dbReference type="HAMAP" id="MF_01576">
    <property type="entry name" value="THF_DHG_CYH"/>
    <property type="match status" value="1"/>
</dbReference>
<comment type="subunit">
    <text evidence="12">Homodimer.</text>
</comment>
<evidence type="ECO:0000256" key="10">
    <source>
        <dbReference type="ARBA" id="ARBA00023268"/>
    </source>
</evidence>
<dbReference type="Gene3D" id="3.40.50.720">
    <property type="entry name" value="NAD(P)-binding Rossmann-like Domain"/>
    <property type="match status" value="1"/>
</dbReference>
<dbReference type="InterPro" id="IPR036291">
    <property type="entry name" value="NAD(P)-bd_dom_sf"/>
</dbReference>
<dbReference type="NCBIfam" id="NF010786">
    <property type="entry name" value="PRK14189.1"/>
    <property type="match status" value="1"/>
</dbReference>
<dbReference type="GO" id="GO:0004488">
    <property type="term" value="F:methylenetetrahydrofolate dehydrogenase (NADP+) activity"/>
    <property type="evidence" value="ECO:0007669"/>
    <property type="project" value="UniProtKB-UniRule"/>
</dbReference>
<dbReference type="NCBIfam" id="NF008058">
    <property type="entry name" value="PRK10792.1"/>
    <property type="match status" value="1"/>
</dbReference>
<comment type="function">
    <text evidence="12">Catalyzes the oxidation of 5,10-methylenetetrahydrofolate to 5,10-methenyltetrahydrofolate and then the hydrolysis of 5,10-methenyltetrahydrofolate to 10-formyltetrahydrofolate.</text>
</comment>
<evidence type="ECO:0000256" key="7">
    <source>
        <dbReference type="ARBA" id="ARBA00023002"/>
    </source>
</evidence>